<dbReference type="OrthoDB" id="6194987at2"/>
<keyword evidence="1" id="KW-1133">Transmembrane helix</keyword>
<dbReference type="Proteomes" id="UP000199138">
    <property type="component" value="Unassembled WGS sequence"/>
</dbReference>
<feature type="domain" description="Tim44-like" evidence="2">
    <location>
        <begin position="72"/>
        <end position="219"/>
    </location>
</feature>
<sequence>MKTKNYHYIIPVVVLIALLLYVEPVLAGPGGAIAKAFFKTWWGKMIMGILAIILLPFILYMKVITFFKVQKTKKLLRQLGFKNPNFGWLHLQKTVKTIFTNVYEAWSNEDMSQVQRYVNPWYWQNQQLVHLDRWKAKNQQNICNLDTISNIKPLYIEIFDEITLEGSKVVFEVSAMIEDYLIDRTNQKVVEGAKGYKDETHLWVFEYTEGKWLLENIMDEEFSFSYIKTPNAIPESLVAATR</sequence>
<keyword evidence="1" id="KW-0472">Membrane</keyword>
<proteinExistence type="predicted"/>
<evidence type="ECO:0000259" key="2">
    <source>
        <dbReference type="SMART" id="SM00978"/>
    </source>
</evidence>
<name>A0A1I7GVX4_9FLAO</name>
<evidence type="ECO:0000313" key="4">
    <source>
        <dbReference type="Proteomes" id="UP000199138"/>
    </source>
</evidence>
<dbReference type="STRING" id="1224947.SAMN05216480_10627"/>
<evidence type="ECO:0000313" key="3">
    <source>
        <dbReference type="EMBL" id="SFU52569.1"/>
    </source>
</evidence>
<dbReference type="InterPro" id="IPR007379">
    <property type="entry name" value="Tim44-like_dom"/>
</dbReference>
<evidence type="ECO:0000256" key="1">
    <source>
        <dbReference type="SAM" id="Phobius"/>
    </source>
</evidence>
<dbReference type="AlphaFoldDB" id="A0A1I7GVX4"/>
<dbReference type="RefSeq" id="WP_093024923.1">
    <property type="nucleotide sequence ID" value="NZ_FPBK01000006.1"/>
</dbReference>
<dbReference type="SMART" id="SM00978">
    <property type="entry name" value="Tim44"/>
    <property type="match status" value="1"/>
</dbReference>
<dbReference type="SUPFAM" id="SSF54427">
    <property type="entry name" value="NTF2-like"/>
    <property type="match status" value="1"/>
</dbReference>
<organism evidence="3 4">
    <name type="scientific">Pustulibacterium marinum</name>
    <dbReference type="NCBI Taxonomy" id="1224947"/>
    <lineage>
        <taxon>Bacteria</taxon>
        <taxon>Pseudomonadati</taxon>
        <taxon>Bacteroidota</taxon>
        <taxon>Flavobacteriia</taxon>
        <taxon>Flavobacteriales</taxon>
        <taxon>Flavobacteriaceae</taxon>
        <taxon>Pustulibacterium</taxon>
    </lineage>
</organism>
<gene>
    <name evidence="3" type="ORF">SAMN05216480_10627</name>
</gene>
<dbReference type="EMBL" id="FPBK01000006">
    <property type="protein sequence ID" value="SFU52569.1"/>
    <property type="molecule type" value="Genomic_DNA"/>
</dbReference>
<keyword evidence="1" id="KW-0812">Transmembrane</keyword>
<protein>
    <recommendedName>
        <fullName evidence="2">Tim44-like domain-containing protein</fullName>
    </recommendedName>
</protein>
<dbReference type="Gene3D" id="3.10.450.240">
    <property type="match status" value="1"/>
</dbReference>
<keyword evidence="4" id="KW-1185">Reference proteome</keyword>
<dbReference type="InterPro" id="IPR032710">
    <property type="entry name" value="NTF2-like_dom_sf"/>
</dbReference>
<accession>A0A1I7GVX4</accession>
<reference evidence="4" key="1">
    <citation type="submission" date="2016-10" db="EMBL/GenBank/DDBJ databases">
        <authorList>
            <person name="Varghese N."/>
            <person name="Submissions S."/>
        </authorList>
    </citation>
    <scope>NUCLEOTIDE SEQUENCE [LARGE SCALE GENOMIC DNA]</scope>
    <source>
        <strain evidence="4">CGMCC 1.12333</strain>
    </source>
</reference>
<feature type="transmembrane region" description="Helical" evidence="1">
    <location>
        <begin position="46"/>
        <end position="67"/>
    </location>
</feature>